<feature type="compositionally biased region" description="Low complexity" evidence="9">
    <location>
        <begin position="53"/>
        <end position="63"/>
    </location>
</feature>
<dbReference type="EMBL" id="RSCD01000005">
    <property type="protein sequence ID" value="RSH92783.1"/>
    <property type="molecule type" value="Genomic_DNA"/>
</dbReference>
<dbReference type="Pfam" id="PF20663">
    <property type="entry name" value="COG4_N"/>
    <property type="match status" value="1"/>
</dbReference>
<dbReference type="PANTHER" id="PTHR24016:SF0">
    <property type="entry name" value="CONSERVED OLIGOMERIC GOLGI COMPLEX SUBUNIT 4"/>
    <property type="match status" value="1"/>
</dbReference>
<comment type="similarity">
    <text evidence="2">Belongs to the COG4 family.</text>
</comment>
<dbReference type="STRING" id="1890683.A0A427YNX5"/>
<keyword evidence="5" id="KW-0653">Protein transport</keyword>
<feature type="compositionally biased region" description="Basic and acidic residues" evidence="9">
    <location>
        <begin position="557"/>
        <end position="567"/>
    </location>
</feature>
<accession>A0A427YNX5</accession>
<dbReference type="Gene3D" id="1.10.287.1060">
    <property type="entry name" value="ESAT-6-like"/>
    <property type="match status" value="1"/>
</dbReference>
<evidence type="ECO:0000256" key="9">
    <source>
        <dbReference type="SAM" id="MobiDB-lite"/>
    </source>
</evidence>
<dbReference type="InterPro" id="IPR048680">
    <property type="entry name" value="COG4_N"/>
</dbReference>
<feature type="compositionally biased region" description="Basic and acidic residues" evidence="9">
    <location>
        <begin position="11"/>
        <end position="25"/>
    </location>
</feature>
<feature type="domain" description="COG4 transport protein middle alpha-helical bundle" evidence="10">
    <location>
        <begin position="271"/>
        <end position="663"/>
    </location>
</feature>
<dbReference type="AlphaFoldDB" id="A0A427YNX5"/>
<comment type="subcellular location">
    <subcellularLocation>
        <location evidence="1">Golgi apparatus membrane</location>
        <topology evidence="1">Peripheral membrane protein</topology>
    </subcellularLocation>
</comment>
<feature type="region of interest" description="Disordered" evidence="9">
    <location>
        <begin position="464"/>
        <end position="497"/>
    </location>
</feature>
<gene>
    <name evidence="11" type="ORF">EHS25_008229</name>
</gene>
<keyword evidence="12" id="KW-1185">Reference proteome</keyword>
<dbReference type="Pfam" id="PF20662">
    <property type="entry name" value="COG4_C"/>
    <property type="match status" value="1"/>
</dbReference>
<evidence type="ECO:0000256" key="4">
    <source>
        <dbReference type="ARBA" id="ARBA00022448"/>
    </source>
</evidence>
<dbReference type="InterPro" id="IPR048684">
    <property type="entry name" value="COG4_C"/>
</dbReference>
<evidence type="ECO:0000313" key="11">
    <source>
        <dbReference type="EMBL" id="RSH92783.1"/>
    </source>
</evidence>
<name>A0A427YNX5_9TREE</name>
<evidence type="ECO:0000259" key="10">
    <source>
        <dbReference type="SMART" id="SM00762"/>
    </source>
</evidence>
<evidence type="ECO:0000256" key="6">
    <source>
        <dbReference type="ARBA" id="ARBA00023034"/>
    </source>
</evidence>
<dbReference type="InterPro" id="IPR048682">
    <property type="entry name" value="COG4"/>
</dbReference>
<evidence type="ECO:0000313" key="12">
    <source>
        <dbReference type="Proteomes" id="UP000279259"/>
    </source>
</evidence>
<dbReference type="Pfam" id="PF08318">
    <property type="entry name" value="COG4_m"/>
    <property type="match status" value="1"/>
</dbReference>
<protein>
    <recommendedName>
        <fullName evidence="3">Conserved oligomeric Golgi complex subunit 4</fullName>
    </recommendedName>
    <alternativeName>
        <fullName evidence="8">Component of oligomeric Golgi complex 4</fullName>
    </alternativeName>
</protein>
<keyword evidence="4" id="KW-0813">Transport</keyword>
<dbReference type="Gene3D" id="1.20.58.1970">
    <property type="match status" value="1"/>
</dbReference>
<evidence type="ECO:0000256" key="8">
    <source>
        <dbReference type="ARBA" id="ARBA00031340"/>
    </source>
</evidence>
<dbReference type="GO" id="GO:0000139">
    <property type="term" value="C:Golgi membrane"/>
    <property type="evidence" value="ECO:0007669"/>
    <property type="project" value="UniProtKB-SubCell"/>
</dbReference>
<evidence type="ECO:0000256" key="2">
    <source>
        <dbReference type="ARBA" id="ARBA00009215"/>
    </source>
</evidence>
<sequence length="910" mass="101586">MRVAVPVGLGDEVRECNGKTSKGEKSASGSLDVARVPTWPHAIPSLPSPSPSPSSSSSTLPSPADRPPSPKPLDPRLITSPSQITAQLLLLSKRESDLTLSLNSLVSDRSTLDGALLRLQNLGSSVDRLVSQIDGRFDEFGSSSRGLGLQNGDSGEAYDVTDVFGGEAGEGLGLVERVTRVWETSERVGGKVRRLDEEISRVREATDIVTEVLELKNALQTLSGSIAKEDWESASRACRRAMNVRPDVLEGNFAGAVVPTASQSLPPPQQLEELRNVLLHTFRAEFDAAARRKDQQAVSRFFRLWPGIGAEEEGLEAYGDFVVDLVKARSSNAGKPSSPVYYLTQLTSLLEAIAHIIDQHQPVVDKYYGQGRMRTVVGRLVGESDRVVRGLVEGWEEERRVGRLISETKQSKFLLLHNPALLPPLFPSLAVPGTSQLSLGSLATATTSHLPNLSSASTLLQSYAPGGKKTTTAVGEQRTATPQPIEEEPQGPDPRDVDRVLGELVALGGRWALFRRFVYGRISEDEDEEEEAQAKSTPPEINGDHADEANDQTSTQTKKESDMEVLEKSGSQRAIENLLKVYYEPLELWFLRSSIEKAQRLDSPELSARPHLSSVLDDTFYLLKLVIQRVLSCGSLPTLRSMRQRISDVIDRDYTQVIKRKMDAVYSGQGTADRERDRSKEQRSAFIIYLNDLDVSADYIERLLDETRNALPQVFLEPELPSVREELGTLGELSNRFRATCKTGLEQLFNQLIRPRLRNLLDEVYRDTTYLLDEDGFAEADEADIVRKRFARGWEILVEGYREAYTDHNYQAFFNLTVETLVRPWEKMIMNMRFTELGAIRYERDVRGIVNFLAMQTSFGGPRDKFTRLQQIATVINMDADEDPEDFWSNSGIPWRLSKAEYNTVLEQRQ</sequence>
<reference evidence="11 12" key="1">
    <citation type="submission" date="2018-11" db="EMBL/GenBank/DDBJ databases">
        <title>Genome sequence of Saitozyma podzolica DSM 27192.</title>
        <authorList>
            <person name="Aliyu H."/>
            <person name="Gorte O."/>
            <person name="Ochsenreither K."/>
        </authorList>
    </citation>
    <scope>NUCLEOTIDE SEQUENCE [LARGE SCALE GENOMIC DNA]</scope>
    <source>
        <strain evidence="11 12">DSM 27192</strain>
    </source>
</reference>
<organism evidence="11 12">
    <name type="scientific">Saitozyma podzolica</name>
    <dbReference type="NCBI Taxonomy" id="1890683"/>
    <lineage>
        <taxon>Eukaryota</taxon>
        <taxon>Fungi</taxon>
        <taxon>Dikarya</taxon>
        <taxon>Basidiomycota</taxon>
        <taxon>Agaricomycotina</taxon>
        <taxon>Tremellomycetes</taxon>
        <taxon>Tremellales</taxon>
        <taxon>Trimorphomycetaceae</taxon>
        <taxon>Saitozyma</taxon>
    </lineage>
</organism>
<dbReference type="Proteomes" id="UP000279259">
    <property type="component" value="Unassembled WGS sequence"/>
</dbReference>
<keyword evidence="7" id="KW-0472">Membrane</keyword>
<feature type="region of interest" description="Disordered" evidence="9">
    <location>
        <begin position="524"/>
        <end position="568"/>
    </location>
</feature>
<dbReference type="GO" id="GO:0015031">
    <property type="term" value="P:protein transport"/>
    <property type="evidence" value="ECO:0007669"/>
    <property type="project" value="UniProtKB-KW"/>
</dbReference>
<dbReference type="InterPro" id="IPR013167">
    <property type="entry name" value="COG4_M"/>
</dbReference>
<comment type="caution">
    <text evidence="11">The sequence shown here is derived from an EMBL/GenBank/DDBJ whole genome shotgun (WGS) entry which is preliminary data.</text>
</comment>
<feature type="region of interest" description="Disordered" evidence="9">
    <location>
        <begin position="1"/>
        <end position="78"/>
    </location>
</feature>
<evidence type="ECO:0000256" key="7">
    <source>
        <dbReference type="ARBA" id="ARBA00023136"/>
    </source>
</evidence>
<dbReference type="OrthoDB" id="47059at2759"/>
<evidence type="ECO:0000256" key="3">
    <source>
        <dbReference type="ARBA" id="ARBA00020975"/>
    </source>
</evidence>
<feature type="compositionally biased region" description="Polar residues" evidence="9">
    <location>
        <begin position="469"/>
        <end position="482"/>
    </location>
</feature>
<dbReference type="SMART" id="SM00762">
    <property type="entry name" value="Cog4"/>
    <property type="match status" value="1"/>
</dbReference>
<evidence type="ECO:0000256" key="5">
    <source>
        <dbReference type="ARBA" id="ARBA00022927"/>
    </source>
</evidence>
<keyword evidence="6" id="KW-0333">Golgi apparatus</keyword>
<proteinExistence type="inferred from homology"/>
<evidence type="ECO:0000256" key="1">
    <source>
        <dbReference type="ARBA" id="ARBA00004395"/>
    </source>
</evidence>
<dbReference type="PANTHER" id="PTHR24016">
    <property type="entry name" value="CONSERVED OLIGOMERIC GOLGI COMPLEX SUBUNIT 4"/>
    <property type="match status" value="1"/>
</dbReference>